<evidence type="ECO:0000313" key="7">
    <source>
        <dbReference type="EMBL" id="CAE6416674.1"/>
    </source>
</evidence>
<dbReference type="EMBL" id="CAJMWW010000070">
    <property type="protein sequence ID" value="CAE6416674.1"/>
    <property type="molecule type" value="Genomic_DNA"/>
</dbReference>
<name>A0A8H2X6G6_9AGAM</name>
<dbReference type="PANTHER" id="PTHR15263:SF1">
    <property type="entry name" value="NF-KAPPA-B INHIBITOR-LIKE PROTEIN 1"/>
    <property type="match status" value="1"/>
</dbReference>
<organism evidence="7 8">
    <name type="scientific">Rhizoctonia solani</name>
    <dbReference type="NCBI Taxonomy" id="456999"/>
    <lineage>
        <taxon>Eukaryota</taxon>
        <taxon>Fungi</taxon>
        <taxon>Dikarya</taxon>
        <taxon>Basidiomycota</taxon>
        <taxon>Agaricomycotina</taxon>
        <taxon>Agaricomycetes</taxon>
        <taxon>Cantharellales</taxon>
        <taxon>Ceratobasidiaceae</taxon>
        <taxon>Rhizoctonia</taxon>
    </lineage>
</organism>
<evidence type="ECO:0000256" key="6">
    <source>
        <dbReference type="SAM" id="MobiDB-lite"/>
    </source>
</evidence>
<evidence type="ECO:0000256" key="4">
    <source>
        <dbReference type="ARBA" id="ARBA00023043"/>
    </source>
</evidence>
<evidence type="ECO:0000313" key="8">
    <source>
        <dbReference type="Proteomes" id="UP000663841"/>
    </source>
</evidence>
<evidence type="ECO:0000256" key="3">
    <source>
        <dbReference type="ARBA" id="ARBA00022737"/>
    </source>
</evidence>
<gene>
    <name evidence="7" type="ORF">RDB_LOCUS34908</name>
</gene>
<evidence type="ECO:0000256" key="5">
    <source>
        <dbReference type="ARBA" id="ARBA00023242"/>
    </source>
</evidence>
<comment type="subcellular location">
    <subcellularLocation>
        <location evidence="1">Nucleus</location>
    </subcellularLocation>
</comment>
<protein>
    <submittedName>
        <fullName evidence="7">Uncharacterized protein</fullName>
    </submittedName>
</protein>
<feature type="compositionally biased region" description="Polar residues" evidence="6">
    <location>
        <begin position="102"/>
        <end position="114"/>
    </location>
</feature>
<feature type="compositionally biased region" description="Polar residues" evidence="6">
    <location>
        <begin position="125"/>
        <end position="143"/>
    </location>
</feature>
<dbReference type="InterPro" id="IPR038753">
    <property type="entry name" value="NFKBIL1"/>
</dbReference>
<keyword evidence="5" id="KW-0539">Nucleus</keyword>
<dbReference type="Proteomes" id="UP000663841">
    <property type="component" value="Unassembled WGS sequence"/>
</dbReference>
<sequence>MAHTIDSRSHVNLYPAPISTSCLPAISKPHYNYAYATPASTPTKPYPSYYNYRAATPRSIRRSFASNSAPNLCATPSASSPPAAHSSPLSVPHKSHSHLRESLQSCTPLPTSDPSHPDKREDEQSTSTRAQQHQGSVGAQQRQARLIAERDATLQRMAERQRQAEEKSWYEENQRLAAEAAFKKEQEQRRRAEEDHRRAEEKLRRIAQAQVEEERKRRAHRQDQERERERGRPQTRYPAADVNDKGNYREMSRDGRQKGEHGSEQEQRPERERAKNEAHERVRKDRARRSESPSSVITSWEAYKEACTELMRAKPPKGKTSGRVTFYDIPWPIRGQANSFHDLTNENIAAFLLSPHHSQDKSPKARLRAAILIWHPDKFAQKVFPHIAESHRPAVSAGVDIVARIITELISSQSN</sequence>
<feature type="compositionally biased region" description="Low complexity" evidence="6">
    <location>
        <begin position="74"/>
        <end position="90"/>
    </location>
</feature>
<reference evidence="7" key="1">
    <citation type="submission" date="2021-01" db="EMBL/GenBank/DDBJ databases">
        <authorList>
            <person name="Kaushik A."/>
        </authorList>
    </citation>
    <scope>NUCLEOTIDE SEQUENCE</scope>
    <source>
        <strain evidence="7">AG3-T5</strain>
    </source>
</reference>
<evidence type="ECO:0000256" key="2">
    <source>
        <dbReference type="ARBA" id="ARBA00022553"/>
    </source>
</evidence>
<accession>A0A8H2X6G6</accession>
<proteinExistence type="predicted"/>
<feature type="compositionally biased region" description="Basic and acidic residues" evidence="6">
    <location>
        <begin position="242"/>
        <end position="291"/>
    </location>
</feature>
<keyword evidence="2" id="KW-0597">Phosphoprotein</keyword>
<comment type="caution">
    <text evidence="7">The sequence shown here is derived from an EMBL/GenBank/DDBJ whole genome shotgun (WGS) entry which is preliminary data.</text>
</comment>
<evidence type="ECO:0000256" key="1">
    <source>
        <dbReference type="ARBA" id="ARBA00004123"/>
    </source>
</evidence>
<feature type="compositionally biased region" description="Basic and acidic residues" evidence="6">
    <location>
        <begin position="212"/>
        <end position="232"/>
    </location>
</feature>
<feature type="region of interest" description="Disordered" evidence="6">
    <location>
        <begin position="182"/>
        <end position="294"/>
    </location>
</feature>
<keyword evidence="3" id="KW-0677">Repeat</keyword>
<dbReference type="GO" id="GO:0005634">
    <property type="term" value="C:nucleus"/>
    <property type="evidence" value="ECO:0007669"/>
    <property type="project" value="UniProtKB-SubCell"/>
</dbReference>
<dbReference type="CDD" id="cd22249">
    <property type="entry name" value="UDM1_RNF168_RNF169-like"/>
    <property type="match status" value="1"/>
</dbReference>
<dbReference type="AlphaFoldDB" id="A0A8H2X6G6"/>
<keyword evidence="4" id="KW-0040">ANK repeat</keyword>
<feature type="compositionally biased region" description="Basic and acidic residues" evidence="6">
    <location>
        <begin position="182"/>
        <end position="204"/>
    </location>
</feature>
<dbReference type="PANTHER" id="PTHR15263">
    <property type="entry name" value="I-KAPPA-B-LIKE PROTEIN IKBL"/>
    <property type="match status" value="1"/>
</dbReference>
<dbReference type="GO" id="GO:0043124">
    <property type="term" value="P:negative regulation of canonical NF-kappaB signal transduction"/>
    <property type="evidence" value="ECO:0007669"/>
    <property type="project" value="InterPro"/>
</dbReference>
<feature type="region of interest" description="Disordered" evidence="6">
    <location>
        <begin position="71"/>
        <end position="144"/>
    </location>
</feature>